<dbReference type="SMART" id="SM00955">
    <property type="entry name" value="RNB"/>
    <property type="match status" value="1"/>
</dbReference>
<name>A0A285VMT1_9MICO</name>
<dbReference type="RefSeq" id="WP_097187695.1">
    <property type="nucleotide sequence ID" value="NZ_OBQK01000004.1"/>
</dbReference>
<dbReference type="InterPro" id="IPR040596">
    <property type="entry name" value="RNase_II_C_S1"/>
</dbReference>
<evidence type="ECO:0000256" key="1">
    <source>
        <dbReference type="SAM" id="MobiDB-lite"/>
    </source>
</evidence>
<feature type="domain" description="RNB" evidence="2">
    <location>
        <begin position="56"/>
        <end position="376"/>
    </location>
</feature>
<dbReference type="Proteomes" id="UP000219688">
    <property type="component" value="Unassembled WGS sequence"/>
</dbReference>
<gene>
    <name evidence="3" type="ORF">SAMN05421879_10438</name>
</gene>
<keyword evidence="4" id="KW-1185">Reference proteome</keyword>
<dbReference type="GO" id="GO:0004540">
    <property type="term" value="F:RNA nuclease activity"/>
    <property type="evidence" value="ECO:0007669"/>
    <property type="project" value="InterPro"/>
</dbReference>
<reference evidence="4" key="1">
    <citation type="submission" date="2017-08" db="EMBL/GenBank/DDBJ databases">
        <authorList>
            <person name="Varghese N."/>
            <person name="Submissions S."/>
        </authorList>
    </citation>
    <scope>NUCLEOTIDE SEQUENCE [LARGE SCALE GENOMIC DNA]</scope>
    <source>
        <strain evidence="4">USBA17B2</strain>
    </source>
</reference>
<dbReference type="Pfam" id="PF18614">
    <property type="entry name" value="RNase_II_C_S1"/>
    <property type="match status" value="1"/>
</dbReference>
<dbReference type="PANTHER" id="PTHR23355">
    <property type="entry name" value="RIBONUCLEASE"/>
    <property type="match status" value="1"/>
</dbReference>
<evidence type="ECO:0000259" key="2">
    <source>
        <dbReference type="SMART" id="SM00955"/>
    </source>
</evidence>
<organism evidence="3 4">
    <name type="scientific">Ornithinimicrobium cerasi</name>
    <dbReference type="NCBI Taxonomy" id="2248773"/>
    <lineage>
        <taxon>Bacteria</taxon>
        <taxon>Bacillati</taxon>
        <taxon>Actinomycetota</taxon>
        <taxon>Actinomycetes</taxon>
        <taxon>Micrococcales</taxon>
        <taxon>Ornithinimicrobiaceae</taxon>
        <taxon>Ornithinimicrobium</taxon>
    </lineage>
</organism>
<dbReference type="GO" id="GO:0005829">
    <property type="term" value="C:cytosol"/>
    <property type="evidence" value="ECO:0007669"/>
    <property type="project" value="TreeGrafter"/>
</dbReference>
<dbReference type="AlphaFoldDB" id="A0A285VMT1"/>
<dbReference type="GO" id="GO:0006402">
    <property type="term" value="P:mRNA catabolic process"/>
    <property type="evidence" value="ECO:0007669"/>
    <property type="project" value="TreeGrafter"/>
</dbReference>
<proteinExistence type="predicted"/>
<dbReference type="InterPro" id="IPR050180">
    <property type="entry name" value="RNR_Ribonuclease"/>
</dbReference>
<protein>
    <submittedName>
        <fullName evidence="3">Exoribonuclease R</fullName>
    </submittedName>
</protein>
<dbReference type="EMBL" id="OBQK01000004">
    <property type="protein sequence ID" value="SOC54878.1"/>
    <property type="molecule type" value="Genomic_DNA"/>
</dbReference>
<dbReference type="SUPFAM" id="SSF50249">
    <property type="entry name" value="Nucleic acid-binding proteins"/>
    <property type="match status" value="1"/>
</dbReference>
<evidence type="ECO:0000313" key="3">
    <source>
        <dbReference type="EMBL" id="SOC54878.1"/>
    </source>
</evidence>
<dbReference type="Pfam" id="PF00773">
    <property type="entry name" value="RNB"/>
    <property type="match status" value="1"/>
</dbReference>
<dbReference type="GO" id="GO:0003723">
    <property type="term" value="F:RNA binding"/>
    <property type="evidence" value="ECO:0007669"/>
    <property type="project" value="InterPro"/>
</dbReference>
<evidence type="ECO:0000313" key="4">
    <source>
        <dbReference type="Proteomes" id="UP000219688"/>
    </source>
</evidence>
<dbReference type="InterPro" id="IPR012340">
    <property type="entry name" value="NA-bd_OB-fold"/>
</dbReference>
<sequence length="481" mass="52385">MIQRATRLAGAPTSETGQLLARAFDAARAEQEVRIDFPDEVLAEVEEALRSVELPDRDETSVPFVTIDPPGSMDLDQAMHLERDGAGYRVRYAIADVPAHVRPGGAVDAEARLRGLTVYCPDRRVPLHPPALSEGAASLLPDEVRPAYVWDIRLTDQGERASADLYRARVRSVRRYTYEEVQALVDDSGAEETLLLLREVGELRTRREADRGGASLPMPEQEVEATEDGHYRLRLRPLLPAEDWNAQISLLTGIVAAQLMLEGGVGILRTMPVPPRDAVQRFRREARALGAEWPEGMPYGEFLRRLDKSDPAHLAVVQAATALFRGAGYRAFDGELPPEEERVQAAIAAPYAHVTAPLRRLVDRFGLAVCEALCAGAPVPDWARSALPELPAVMADADRRVRAVERACVGAVEAAVLSDRVGEEFEAVVVDGTSKGVVVQLTDPPVSEDARGTAELGSMVSVRVEAVDILEGVVDLQVVGR</sequence>
<dbReference type="PANTHER" id="PTHR23355:SF9">
    <property type="entry name" value="DIS3-LIKE EXONUCLEASE 2"/>
    <property type="match status" value="1"/>
</dbReference>
<accession>A0A285VMT1</accession>
<dbReference type="InterPro" id="IPR001900">
    <property type="entry name" value="RNase_II/R"/>
</dbReference>
<feature type="region of interest" description="Disordered" evidence="1">
    <location>
        <begin position="208"/>
        <end position="227"/>
    </location>
</feature>